<feature type="compositionally biased region" description="Polar residues" evidence="1">
    <location>
        <begin position="133"/>
        <end position="151"/>
    </location>
</feature>
<evidence type="ECO:0000256" key="1">
    <source>
        <dbReference type="SAM" id="MobiDB-lite"/>
    </source>
</evidence>
<feature type="compositionally biased region" description="Polar residues" evidence="1">
    <location>
        <begin position="205"/>
        <end position="260"/>
    </location>
</feature>
<feature type="region of interest" description="Disordered" evidence="1">
    <location>
        <begin position="80"/>
        <end position="176"/>
    </location>
</feature>
<sequence>MDARLLIKSKSGQMKQSRSLVVLNSKALEPHHSSPNAKWERDDDSNVYHRHRSKVKQNMQTSLNAALKSEDPKLYSWVTNPMQQAGRNRSKERRNKTSSGDRKNSVRSPGARRLRKVFSFNSKQKASKRDSSSNDLTSSTWHGDGSPTTSKHSGHGGARRMLKGKSKSFRQDPNASRFTLEEQNVCRESSLNIPLHLKAVCKQPARSSPRTVQRSTSARISKSKNSAPTSPTLQRSTSARVSSPTTTKVPSEQLPSQLSPKLKRSTSARMPSSNGPTSPTLERARSARLSRRGRRRSIHDDHGEGIFNDINREKGYIASFLGSSDHSSQQSNFEHSNGMLV</sequence>
<name>A0AAD2FBV6_9STRA</name>
<protein>
    <submittedName>
        <fullName evidence="2">Uncharacterized protein</fullName>
    </submittedName>
</protein>
<feature type="compositionally biased region" description="Polar residues" evidence="1">
    <location>
        <begin position="267"/>
        <end position="280"/>
    </location>
</feature>
<dbReference type="Proteomes" id="UP001295423">
    <property type="component" value="Unassembled WGS sequence"/>
</dbReference>
<feature type="region of interest" description="Disordered" evidence="1">
    <location>
        <begin position="202"/>
        <end position="306"/>
    </location>
</feature>
<feature type="compositionally biased region" description="Basic residues" evidence="1">
    <location>
        <begin position="286"/>
        <end position="297"/>
    </location>
</feature>
<evidence type="ECO:0000313" key="2">
    <source>
        <dbReference type="EMBL" id="CAJ1889363.1"/>
    </source>
</evidence>
<reference evidence="2" key="1">
    <citation type="submission" date="2023-08" db="EMBL/GenBank/DDBJ databases">
        <authorList>
            <person name="Audoor S."/>
            <person name="Bilcke G."/>
        </authorList>
    </citation>
    <scope>NUCLEOTIDE SEQUENCE</scope>
</reference>
<comment type="caution">
    <text evidence="2">The sequence shown here is derived from an EMBL/GenBank/DDBJ whole genome shotgun (WGS) entry which is preliminary data.</text>
</comment>
<gene>
    <name evidence="2" type="ORF">CYCCA115_LOCUS30</name>
</gene>
<feature type="compositionally biased region" description="Polar residues" evidence="1">
    <location>
        <begin position="322"/>
        <end position="335"/>
    </location>
</feature>
<feature type="compositionally biased region" description="Basic and acidic residues" evidence="1">
    <location>
        <begin position="28"/>
        <end position="46"/>
    </location>
</feature>
<feature type="compositionally biased region" description="Basic residues" evidence="1">
    <location>
        <begin position="152"/>
        <end position="168"/>
    </location>
</feature>
<proteinExistence type="predicted"/>
<feature type="compositionally biased region" description="Polar residues" evidence="1">
    <location>
        <begin position="10"/>
        <end position="19"/>
    </location>
</feature>
<dbReference type="AlphaFoldDB" id="A0AAD2FBV6"/>
<feature type="region of interest" description="Disordered" evidence="1">
    <location>
        <begin position="322"/>
        <end position="341"/>
    </location>
</feature>
<keyword evidence="3" id="KW-1185">Reference proteome</keyword>
<accession>A0AAD2FBV6</accession>
<feature type="region of interest" description="Disordered" evidence="1">
    <location>
        <begin position="1"/>
        <end position="46"/>
    </location>
</feature>
<evidence type="ECO:0000313" key="3">
    <source>
        <dbReference type="Proteomes" id="UP001295423"/>
    </source>
</evidence>
<organism evidence="2 3">
    <name type="scientific">Cylindrotheca closterium</name>
    <dbReference type="NCBI Taxonomy" id="2856"/>
    <lineage>
        <taxon>Eukaryota</taxon>
        <taxon>Sar</taxon>
        <taxon>Stramenopiles</taxon>
        <taxon>Ochrophyta</taxon>
        <taxon>Bacillariophyta</taxon>
        <taxon>Bacillariophyceae</taxon>
        <taxon>Bacillariophycidae</taxon>
        <taxon>Bacillariales</taxon>
        <taxon>Bacillariaceae</taxon>
        <taxon>Cylindrotheca</taxon>
    </lineage>
</organism>
<dbReference type="EMBL" id="CAKOGP040000001">
    <property type="protein sequence ID" value="CAJ1889363.1"/>
    <property type="molecule type" value="Genomic_DNA"/>
</dbReference>